<feature type="region of interest" description="Disordered" evidence="1">
    <location>
        <begin position="639"/>
        <end position="734"/>
    </location>
</feature>
<feature type="transmembrane region" description="Helical" evidence="2">
    <location>
        <begin position="293"/>
        <end position="316"/>
    </location>
</feature>
<keyword evidence="2" id="KW-1133">Transmembrane helix</keyword>
<evidence type="ECO:0000256" key="1">
    <source>
        <dbReference type="SAM" id="MobiDB-lite"/>
    </source>
</evidence>
<reference evidence="3" key="1">
    <citation type="journal article" date="2020" name="Fungal Divers.">
        <title>Resolving the Mortierellaceae phylogeny through synthesis of multi-gene phylogenetics and phylogenomics.</title>
        <authorList>
            <person name="Vandepol N."/>
            <person name="Liber J."/>
            <person name="Desiro A."/>
            <person name="Na H."/>
            <person name="Kennedy M."/>
            <person name="Barry K."/>
            <person name="Grigoriev I.V."/>
            <person name="Miller A.N."/>
            <person name="O'Donnell K."/>
            <person name="Stajich J.E."/>
            <person name="Bonito G."/>
        </authorList>
    </citation>
    <scope>NUCLEOTIDE SEQUENCE</scope>
    <source>
        <strain evidence="3">KOD1015</strain>
    </source>
</reference>
<feature type="compositionally biased region" description="Polar residues" evidence="1">
    <location>
        <begin position="430"/>
        <end position="440"/>
    </location>
</feature>
<gene>
    <name evidence="3" type="ORF">BGW38_006428</name>
</gene>
<evidence type="ECO:0000256" key="2">
    <source>
        <dbReference type="SAM" id="Phobius"/>
    </source>
</evidence>
<feature type="compositionally biased region" description="Polar residues" evidence="1">
    <location>
        <begin position="520"/>
        <end position="533"/>
    </location>
</feature>
<dbReference type="Proteomes" id="UP000780801">
    <property type="component" value="Unassembled WGS sequence"/>
</dbReference>
<feature type="transmembrane region" description="Helical" evidence="2">
    <location>
        <begin position="149"/>
        <end position="173"/>
    </location>
</feature>
<feature type="transmembrane region" description="Helical" evidence="2">
    <location>
        <begin position="83"/>
        <end position="103"/>
    </location>
</feature>
<feature type="region of interest" description="Disordered" evidence="1">
    <location>
        <begin position="463"/>
        <end position="541"/>
    </location>
</feature>
<evidence type="ECO:0000313" key="3">
    <source>
        <dbReference type="EMBL" id="KAF9578018.1"/>
    </source>
</evidence>
<keyword evidence="4" id="KW-1185">Reference proteome</keyword>
<keyword evidence="2" id="KW-0472">Membrane</keyword>
<proteinExistence type="predicted"/>
<feature type="compositionally biased region" description="Basic and acidic residues" evidence="1">
    <location>
        <begin position="711"/>
        <end position="734"/>
    </location>
</feature>
<feature type="non-terminal residue" evidence="3">
    <location>
        <position position="734"/>
    </location>
</feature>
<feature type="transmembrane region" description="Helical" evidence="2">
    <location>
        <begin position="57"/>
        <end position="77"/>
    </location>
</feature>
<organism evidence="3 4">
    <name type="scientific">Lunasporangiospora selenospora</name>
    <dbReference type="NCBI Taxonomy" id="979761"/>
    <lineage>
        <taxon>Eukaryota</taxon>
        <taxon>Fungi</taxon>
        <taxon>Fungi incertae sedis</taxon>
        <taxon>Mucoromycota</taxon>
        <taxon>Mortierellomycotina</taxon>
        <taxon>Mortierellomycetes</taxon>
        <taxon>Mortierellales</taxon>
        <taxon>Mortierellaceae</taxon>
        <taxon>Lunasporangiospora</taxon>
    </lineage>
</organism>
<dbReference type="OrthoDB" id="2407272at2759"/>
<feature type="transmembrane region" description="Helical" evidence="2">
    <location>
        <begin position="115"/>
        <end position="137"/>
    </location>
</feature>
<protein>
    <submittedName>
        <fullName evidence="3">Uncharacterized protein</fullName>
    </submittedName>
</protein>
<feature type="region of interest" description="Disordered" evidence="1">
    <location>
        <begin position="364"/>
        <end position="388"/>
    </location>
</feature>
<name>A0A9P6KAR1_9FUNG</name>
<accession>A0A9P6KAR1</accession>
<feature type="region of interest" description="Disordered" evidence="1">
    <location>
        <begin position="419"/>
        <end position="440"/>
    </location>
</feature>
<evidence type="ECO:0000313" key="4">
    <source>
        <dbReference type="Proteomes" id="UP000780801"/>
    </source>
</evidence>
<feature type="transmembrane region" description="Helical" evidence="2">
    <location>
        <begin position="247"/>
        <end position="273"/>
    </location>
</feature>
<sequence length="734" mass="82427">MDPPPRNCSWLYWNSTDTKSEIYTGSTDGPPPFESIWTNQNSHSRIWAKHLKPDTSYFVATGYIAILSAAALFILAFRSRTRLRLIASYCTFLALSVAVLGLLRAKTIVYANWFWMWNFIAEGVGVVALTCTIVNVGNGFYPMAGKRNIYWRMAMGITLLYAIVATANIILYIHEKIIFREITGEMVAVLRADILKTGIMSEQSLRYHLWKHQCMGLIPSGDLTVLGVENWTDLSRFEKDMYARPEFWAYVVHQMLMFVSWGWASVFLFIPLVRNHRNGPIGRPVDSDMMAVGIWYLTCLMTLTTSYVILNIYYCFKKEMIFEQQTQALDLCIRATIAPILFLPTPSIIIRFCHDHFKTIPRMPESNSGGATPGYGPLGRNGSGGGDGRMTRFNGSFTNTDNHNVNMSAQAQTLEVFQTERSGSTKDSTRGSLETVSRRASSNIDAFKASSGNSSPARFKLFNAKNRGTSSDSNRVLNEEYAMDRPQHSHYSMEERRQSGDRMNALLRSSLQGGCGSNAGVRSTIQEDNTASRHSPAVETSEVLAYPQEPQLAHTTDRRPRRHLYQQRSTEPFVTMDDSDSVEEITARQGLTGLQRQLAEYKSALFPVVMAMHQQEASEIMTDPSNSTSLNRNSATLNLGPAQVDMGEPELGPETKKRPTGLSDPLTWTLPPQQPLDNDFTYDIRSSTPNTTRSDEALGQGFMKKWFPAKKPAERSDLSDEPHFPKKLDGELTL</sequence>
<feature type="compositionally biased region" description="Gly residues" evidence="1">
    <location>
        <begin position="371"/>
        <end position="388"/>
    </location>
</feature>
<dbReference type="EMBL" id="JAABOA010004101">
    <property type="protein sequence ID" value="KAF9578018.1"/>
    <property type="molecule type" value="Genomic_DNA"/>
</dbReference>
<dbReference type="AlphaFoldDB" id="A0A9P6KAR1"/>
<feature type="compositionally biased region" description="Polar residues" evidence="1">
    <location>
        <begin position="466"/>
        <end position="476"/>
    </location>
</feature>
<feature type="compositionally biased region" description="Basic and acidic residues" evidence="1">
    <location>
        <begin position="482"/>
        <end position="500"/>
    </location>
</feature>
<comment type="caution">
    <text evidence="3">The sequence shown here is derived from an EMBL/GenBank/DDBJ whole genome shotgun (WGS) entry which is preliminary data.</text>
</comment>
<keyword evidence="2" id="KW-0812">Transmembrane</keyword>